<dbReference type="Pfam" id="PF02699">
    <property type="entry name" value="YajC"/>
    <property type="match status" value="1"/>
</dbReference>
<dbReference type="PRINTS" id="PR01853">
    <property type="entry name" value="YAJCTRNLCASE"/>
</dbReference>
<sequence>MVLFLFQQLCEQSGQQTGNPLLQLLPLILIFVVFYFLLILPQQRRQKKHQQLLSELNKGDRVITSSGIYGTIANVKERTVMLVIADGVKVEIEKGSISGKVNKKDAGSSSK</sequence>
<keyword evidence="5 10" id="KW-0812">Transmembrane</keyword>
<dbReference type="GO" id="GO:0015031">
    <property type="term" value="P:protein transport"/>
    <property type="evidence" value="ECO:0007669"/>
    <property type="project" value="UniProtKB-KW"/>
</dbReference>
<dbReference type="SMART" id="SM01323">
    <property type="entry name" value="YajC"/>
    <property type="match status" value="1"/>
</dbReference>
<keyword evidence="6" id="KW-0653">Protein transport</keyword>
<dbReference type="InterPro" id="IPR003849">
    <property type="entry name" value="Preprotein_translocase_YajC"/>
</dbReference>
<dbReference type="PANTHER" id="PTHR33909:SF1">
    <property type="entry name" value="SEC TRANSLOCON ACCESSORY COMPLEX SUBUNIT YAJC"/>
    <property type="match status" value="1"/>
</dbReference>
<keyword evidence="8" id="KW-0811">Translocation</keyword>
<keyword evidence="7 10" id="KW-1133">Transmembrane helix</keyword>
<name>A0A0S8GL69_UNCW3</name>
<organism evidence="11 12">
    <name type="scientific">candidate division WOR_3 bacterium SM23_60</name>
    <dbReference type="NCBI Taxonomy" id="1703780"/>
    <lineage>
        <taxon>Bacteria</taxon>
        <taxon>Bacteria division WOR-3</taxon>
    </lineage>
</organism>
<evidence type="ECO:0000256" key="3">
    <source>
        <dbReference type="ARBA" id="ARBA00022448"/>
    </source>
</evidence>
<evidence type="ECO:0000256" key="7">
    <source>
        <dbReference type="ARBA" id="ARBA00022989"/>
    </source>
</evidence>
<evidence type="ECO:0000256" key="10">
    <source>
        <dbReference type="SAM" id="Phobius"/>
    </source>
</evidence>
<keyword evidence="4" id="KW-1003">Cell membrane</keyword>
<dbReference type="PATRIC" id="fig|1703780.3.peg.2950"/>
<evidence type="ECO:0008006" key="13">
    <source>
        <dbReference type="Google" id="ProtNLM"/>
    </source>
</evidence>
<reference evidence="11 12" key="1">
    <citation type="journal article" date="2015" name="Microbiome">
        <title>Genomic resolution of linkages in carbon, nitrogen, and sulfur cycling among widespread estuary sediment bacteria.</title>
        <authorList>
            <person name="Baker B.J."/>
            <person name="Lazar C.S."/>
            <person name="Teske A.P."/>
            <person name="Dick G.J."/>
        </authorList>
    </citation>
    <scope>NUCLEOTIDE SEQUENCE [LARGE SCALE GENOMIC DNA]</scope>
    <source>
        <strain evidence="11">SM23_60</strain>
    </source>
</reference>
<comment type="subcellular location">
    <subcellularLocation>
        <location evidence="1">Cell membrane</location>
        <topology evidence="1">Single-pass membrane protein</topology>
    </subcellularLocation>
</comment>
<proteinExistence type="inferred from homology"/>
<evidence type="ECO:0000256" key="9">
    <source>
        <dbReference type="ARBA" id="ARBA00023136"/>
    </source>
</evidence>
<evidence type="ECO:0000256" key="5">
    <source>
        <dbReference type="ARBA" id="ARBA00022692"/>
    </source>
</evidence>
<feature type="transmembrane region" description="Helical" evidence="10">
    <location>
        <begin position="20"/>
        <end position="40"/>
    </location>
</feature>
<keyword evidence="9 10" id="KW-0472">Membrane</keyword>
<evidence type="ECO:0000256" key="1">
    <source>
        <dbReference type="ARBA" id="ARBA00004162"/>
    </source>
</evidence>
<protein>
    <recommendedName>
        <fullName evidence="13">Preprotein translocase subunit YajC</fullName>
    </recommendedName>
</protein>
<comment type="caution">
    <text evidence="11">The sequence shown here is derived from an EMBL/GenBank/DDBJ whole genome shotgun (WGS) entry which is preliminary data.</text>
</comment>
<comment type="similarity">
    <text evidence="2">Belongs to the YajC family.</text>
</comment>
<evidence type="ECO:0000313" key="11">
    <source>
        <dbReference type="EMBL" id="KPK73711.1"/>
    </source>
</evidence>
<evidence type="ECO:0000313" key="12">
    <source>
        <dbReference type="Proteomes" id="UP000051096"/>
    </source>
</evidence>
<dbReference type="GO" id="GO:0005886">
    <property type="term" value="C:plasma membrane"/>
    <property type="evidence" value="ECO:0007669"/>
    <property type="project" value="UniProtKB-SubCell"/>
</dbReference>
<dbReference type="EMBL" id="LJUO01000004">
    <property type="protein sequence ID" value="KPK73711.1"/>
    <property type="molecule type" value="Genomic_DNA"/>
</dbReference>
<accession>A0A0S8GL69</accession>
<evidence type="ECO:0000256" key="8">
    <source>
        <dbReference type="ARBA" id="ARBA00023010"/>
    </source>
</evidence>
<dbReference type="AlphaFoldDB" id="A0A0S8GL69"/>
<dbReference type="Proteomes" id="UP000051096">
    <property type="component" value="Unassembled WGS sequence"/>
</dbReference>
<evidence type="ECO:0000256" key="6">
    <source>
        <dbReference type="ARBA" id="ARBA00022927"/>
    </source>
</evidence>
<evidence type="ECO:0000256" key="2">
    <source>
        <dbReference type="ARBA" id="ARBA00006742"/>
    </source>
</evidence>
<dbReference type="PANTHER" id="PTHR33909">
    <property type="entry name" value="SEC TRANSLOCON ACCESSORY COMPLEX SUBUNIT YAJC"/>
    <property type="match status" value="1"/>
</dbReference>
<gene>
    <name evidence="11" type="ORF">AMJ87_00890</name>
</gene>
<evidence type="ECO:0000256" key="4">
    <source>
        <dbReference type="ARBA" id="ARBA00022475"/>
    </source>
</evidence>
<keyword evidence="3" id="KW-0813">Transport</keyword>
<dbReference type="NCBIfam" id="TIGR00739">
    <property type="entry name" value="yajC"/>
    <property type="match status" value="1"/>
</dbReference>